<protein>
    <submittedName>
        <fullName evidence="1">Uncharacterized protein</fullName>
    </submittedName>
</protein>
<dbReference type="AlphaFoldDB" id="A0A2P2PJS2"/>
<organism evidence="1">
    <name type="scientific">Rhizophora mucronata</name>
    <name type="common">Asiatic mangrove</name>
    <dbReference type="NCBI Taxonomy" id="61149"/>
    <lineage>
        <taxon>Eukaryota</taxon>
        <taxon>Viridiplantae</taxon>
        <taxon>Streptophyta</taxon>
        <taxon>Embryophyta</taxon>
        <taxon>Tracheophyta</taxon>
        <taxon>Spermatophyta</taxon>
        <taxon>Magnoliopsida</taxon>
        <taxon>eudicotyledons</taxon>
        <taxon>Gunneridae</taxon>
        <taxon>Pentapetalae</taxon>
        <taxon>rosids</taxon>
        <taxon>fabids</taxon>
        <taxon>Malpighiales</taxon>
        <taxon>Rhizophoraceae</taxon>
        <taxon>Rhizophora</taxon>
    </lineage>
</organism>
<sequence>MANRNTPPTLHKIEWPISFFPSLQGNLSSTTFLSLAKAQN</sequence>
<evidence type="ECO:0000313" key="1">
    <source>
        <dbReference type="EMBL" id="MBX54984.1"/>
    </source>
</evidence>
<accession>A0A2P2PJS2</accession>
<dbReference type="EMBL" id="GGEC01074500">
    <property type="protein sequence ID" value="MBX54984.1"/>
    <property type="molecule type" value="Transcribed_RNA"/>
</dbReference>
<name>A0A2P2PJS2_RHIMU</name>
<proteinExistence type="predicted"/>
<reference evidence="1" key="1">
    <citation type="submission" date="2018-02" db="EMBL/GenBank/DDBJ databases">
        <title>Rhizophora mucronata_Transcriptome.</title>
        <authorList>
            <person name="Meera S.P."/>
            <person name="Sreeshan A."/>
            <person name="Augustine A."/>
        </authorList>
    </citation>
    <scope>NUCLEOTIDE SEQUENCE</scope>
    <source>
        <tissue evidence="1">Leaf</tissue>
    </source>
</reference>